<dbReference type="CDD" id="cd03136">
    <property type="entry name" value="GATase1_AraC_ArgR_like"/>
    <property type="match status" value="1"/>
</dbReference>
<dbReference type="InterPro" id="IPR018060">
    <property type="entry name" value="HTH_AraC"/>
</dbReference>
<dbReference type="PROSITE" id="PS01124">
    <property type="entry name" value="HTH_ARAC_FAMILY_2"/>
    <property type="match status" value="1"/>
</dbReference>
<comment type="caution">
    <text evidence="5">The sequence shown here is derived from an EMBL/GenBank/DDBJ whole genome shotgun (WGS) entry which is preliminary data.</text>
</comment>
<organism evidence="5 6">
    <name type="scientific">Photobacterium sanctipauli</name>
    <dbReference type="NCBI Taxonomy" id="1342794"/>
    <lineage>
        <taxon>Bacteria</taxon>
        <taxon>Pseudomonadati</taxon>
        <taxon>Pseudomonadota</taxon>
        <taxon>Gammaproteobacteria</taxon>
        <taxon>Vibrionales</taxon>
        <taxon>Vibrionaceae</taxon>
        <taxon>Photobacterium</taxon>
    </lineage>
</organism>
<reference evidence="5 6" key="1">
    <citation type="submission" date="2018-01" db="EMBL/GenBank/DDBJ databases">
        <title>Whole genome sequencing of Histamine producing bacteria.</title>
        <authorList>
            <person name="Butler K."/>
        </authorList>
    </citation>
    <scope>NUCLEOTIDE SEQUENCE [LARGE SCALE GENOMIC DNA]</scope>
    <source>
        <strain evidence="5 6">DSM 100436</strain>
    </source>
</reference>
<dbReference type="GO" id="GO:0043565">
    <property type="term" value="F:sequence-specific DNA binding"/>
    <property type="evidence" value="ECO:0007669"/>
    <property type="project" value="InterPro"/>
</dbReference>
<evidence type="ECO:0000256" key="2">
    <source>
        <dbReference type="ARBA" id="ARBA00023125"/>
    </source>
</evidence>
<keyword evidence="1" id="KW-0805">Transcription regulation</keyword>
<dbReference type="Gene3D" id="3.40.50.880">
    <property type="match status" value="1"/>
</dbReference>
<dbReference type="PRINTS" id="PR00032">
    <property type="entry name" value="HTHARAC"/>
</dbReference>
<gene>
    <name evidence="5" type="ORF">C9I98_20215</name>
</gene>
<sequence>MSQHPAPNSEVKLVDVRFLLLPLPEFNMLPFGGFLDKLRFSADEEDYSQQRYCQWTVAGLGAGTITSSSGITIEAQHSLAEVNFAEFDYLIVFGGRSAQASMQLAPDYQPLLRKAAKQGIILVSIDNACFMLAAAGLLNGKKTAVHWRHEQEFNSAFPHIPTITEQLYCIDGKRISCAGGAAAIELAIELLSRHSGRTRALKGLADMLVDEARQQHHHLKSLQDDSQSGAFVGRHVKRAIAIMRQQLSLKISVEDVSAQLGISRRQLDRLFTEGYQMTAKDYWLMMKMNHAKWRISNSTMSLQLIAEEVGVSDVSYFCKVFKRHFGITPGSLR</sequence>
<dbReference type="InterPro" id="IPR009057">
    <property type="entry name" value="Homeodomain-like_sf"/>
</dbReference>
<dbReference type="InterPro" id="IPR002818">
    <property type="entry name" value="DJ-1/PfpI"/>
</dbReference>
<dbReference type="InterPro" id="IPR029062">
    <property type="entry name" value="Class_I_gatase-like"/>
</dbReference>
<dbReference type="InterPro" id="IPR052158">
    <property type="entry name" value="INH-QAR"/>
</dbReference>
<name>A0A2T3NN40_9GAMM</name>
<dbReference type="EMBL" id="PYMA01000016">
    <property type="protein sequence ID" value="PSW16878.1"/>
    <property type="molecule type" value="Genomic_DNA"/>
</dbReference>
<keyword evidence="3" id="KW-0804">Transcription</keyword>
<dbReference type="OrthoDB" id="9803764at2"/>
<feature type="domain" description="HTH araC/xylS-type" evidence="4">
    <location>
        <begin position="237"/>
        <end position="333"/>
    </location>
</feature>
<protein>
    <submittedName>
        <fullName evidence="5">AraC family transcriptional regulator</fullName>
    </submittedName>
</protein>
<dbReference type="Gene3D" id="1.10.10.60">
    <property type="entry name" value="Homeodomain-like"/>
    <property type="match status" value="1"/>
</dbReference>
<dbReference type="GO" id="GO:0003700">
    <property type="term" value="F:DNA-binding transcription factor activity"/>
    <property type="evidence" value="ECO:0007669"/>
    <property type="project" value="InterPro"/>
</dbReference>
<keyword evidence="2" id="KW-0238">DNA-binding</keyword>
<dbReference type="SMART" id="SM00342">
    <property type="entry name" value="HTH_ARAC"/>
    <property type="match status" value="1"/>
</dbReference>
<dbReference type="SUPFAM" id="SSF52317">
    <property type="entry name" value="Class I glutamine amidotransferase-like"/>
    <property type="match status" value="1"/>
</dbReference>
<evidence type="ECO:0000256" key="3">
    <source>
        <dbReference type="ARBA" id="ARBA00023163"/>
    </source>
</evidence>
<dbReference type="InterPro" id="IPR020449">
    <property type="entry name" value="Tscrpt_reg_AraC-type_HTH"/>
</dbReference>
<dbReference type="PANTHER" id="PTHR43130:SF3">
    <property type="entry name" value="HTH-TYPE TRANSCRIPTIONAL REGULATOR RV1931C"/>
    <property type="match status" value="1"/>
</dbReference>
<evidence type="ECO:0000313" key="5">
    <source>
        <dbReference type="EMBL" id="PSW16878.1"/>
    </source>
</evidence>
<accession>A0A2T3NN40</accession>
<dbReference type="RefSeq" id="WP_036828069.1">
    <property type="nucleotide sequence ID" value="NZ_JGVO01000934.1"/>
</dbReference>
<dbReference type="Proteomes" id="UP000241771">
    <property type="component" value="Unassembled WGS sequence"/>
</dbReference>
<evidence type="ECO:0000313" key="6">
    <source>
        <dbReference type="Proteomes" id="UP000241771"/>
    </source>
</evidence>
<keyword evidence="6" id="KW-1185">Reference proteome</keyword>
<evidence type="ECO:0000259" key="4">
    <source>
        <dbReference type="PROSITE" id="PS01124"/>
    </source>
</evidence>
<dbReference type="PANTHER" id="PTHR43130">
    <property type="entry name" value="ARAC-FAMILY TRANSCRIPTIONAL REGULATOR"/>
    <property type="match status" value="1"/>
</dbReference>
<evidence type="ECO:0000256" key="1">
    <source>
        <dbReference type="ARBA" id="ARBA00023015"/>
    </source>
</evidence>
<dbReference type="Pfam" id="PF01965">
    <property type="entry name" value="DJ-1_PfpI"/>
    <property type="match status" value="1"/>
</dbReference>
<proteinExistence type="predicted"/>
<dbReference type="SUPFAM" id="SSF46689">
    <property type="entry name" value="Homeodomain-like"/>
    <property type="match status" value="2"/>
</dbReference>
<dbReference type="Pfam" id="PF12833">
    <property type="entry name" value="HTH_18"/>
    <property type="match status" value="1"/>
</dbReference>
<dbReference type="AlphaFoldDB" id="A0A2T3NN40"/>